<dbReference type="InParanoid" id="B9SCJ2"/>
<dbReference type="EMBL" id="EQ973922">
    <property type="protein sequence ID" value="EEF38651.1"/>
    <property type="molecule type" value="Genomic_DNA"/>
</dbReference>
<dbReference type="Proteomes" id="UP000008311">
    <property type="component" value="Unassembled WGS sequence"/>
</dbReference>
<accession>B9SCJ2</accession>
<reference evidence="2" key="1">
    <citation type="journal article" date="2010" name="Nat. Biotechnol.">
        <title>Draft genome sequence of the oilseed species Ricinus communis.</title>
        <authorList>
            <person name="Chan A.P."/>
            <person name="Crabtree J."/>
            <person name="Zhao Q."/>
            <person name="Lorenzi H."/>
            <person name="Orvis J."/>
            <person name="Puiu D."/>
            <person name="Melake-Berhan A."/>
            <person name="Jones K.M."/>
            <person name="Redman J."/>
            <person name="Chen G."/>
            <person name="Cahoon E.B."/>
            <person name="Gedil M."/>
            <person name="Stanke M."/>
            <person name="Haas B.J."/>
            <person name="Wortman J.R."/>
            <person name="Fraser-Liggett C.M."/>
            <person name="Ravel J."/>
            <person name="Rabinowicz P.D."/>
        </authorList>
    </citation>
    <scope>NUCLEOTIDE SEQUENCE [LARGE SCALE GENOMIC DNA]</scope>
    <source>
        <strain evidence="2">cv. Hale</strain>
    </source>
</reference>
<gene>
    <name evidence="1" type="ORF">RCOM_0474370</name>
</gene>
<name>B9SCJ2_RICCO</name>
<sequence length="110" mass="12407">MKPETVYRQKETWILPNGRYGAFEINIETDAFILTEGATTLFIKTSQGSPRKPSFLEFQRKLSGSNKSNKKGAPVATQTEGKMTGLKYVVNEQLDGWKAERLKILSKQIP</sequence>
<proteinExistence type="predicted"/>
<evidence type="ECO:0000313" key="1">
    <source>
        <dbReference type="EMBL" id="EEF38651.1"/>
    </source>
</evidence>
<evidence type="ECO:0000313" key="2">
    <source>
        <dbReference type="Proteomes" id="UP000008311"/>
    </source>
</evidence>
<dbReference type="AlphaFoldDB" id="B9SCJ2"/>
<organism evidence="1 2">
    <name type="scientific">Ricinus communis</name>
    <name type="common">Castor bean</name>
    <dbReference type="NCBI Taxonomy" id="3988"/>
    <lineage>
        <taxon>Eukaryota</taxon>
        <taxon>Viridiplantae</taxon>
        <taxon>Streptophyta</taxon>
        <taxon>Embryophyta</taxon>
        <taxon>Tracheophyta</taxon>
        <taxon>Spermatophyta</taxon>
        <taxon>Magnoliopsida</taxon>
        <taxon>eudicotyledons</taxon>
        <taxon>Gunneridae</taxon>
        <taxon>Pentapetalae</taxon>
        <taxon>rosids</taxon>
        <taxon>fabids</taxon>
        <taxon>Malpighiales</taxon>
        <taxon>Euphorbiaceae</taxon>
        <taxon>Acalyphoideae</taxon>
        <taxon>Acalypheae</taxon>
        <taxon>Ricinus</taxon>
    </lineage>
</organism>
<protein>
    <submittedName>
        <fullName evidence="1">Uncharacterized protein</fullName>
    </submittedName>
</protein>
<keyword evidence="2" id="KW-1185">Reference proteome</keyword>
<dbReference type="STRING" id="3988.B9SCJ2"/>